<keyword evidence="3" id="KW-1185">Reference proteome</keyword>
<comment type="caution">
    <text evidence="2">The sequence shown here is derived from an EMBL/GenBank/DDBJ whole genome shotgun (WGS) entry which is preliminary data.</text>
</comment>
<dbReference type="RefSeq" id="WP_208263033.1">
    <property type="nucleotide sequence ID" value="NZ_JAGEOJ010000029.1"/>
</dbReference>
<dbReference type="EMBL" id="JAGEOJ010000029">
    <property type="protein sequence ID" value="MBO2454806.1"/>
    <property type="molecule type" value="Genomic_DNA"/>
</dbReference>
<evidence type="ECO:0000256" key="1">
    <source>
        <dbReference type="SAM" id="MobiDB-lite"/>
    </source>
</evidence>
<proteinExistence type="predicted"/>
<organism evidence="2 3">
    <name type="scientific">Actinomadura barringtoniae</name>
    <dbReference type="NCBI Taxonomy" id="1427535"/>
    <lineage>
        <taxon>Bacteria</taxon>
        <taxon>Bacillati</taxon>
        <taxon>Actinomycetota</taxon>
        <taxon>Actinomycetes</taxon>
        <taxon>Streptosporangiales</taxon>
        <taxon>Thermomonosporaceae</taxon>
        <taxon>Actinomadura</taxon>
    </lineage>
</organism>
<sequence length="119" mass="13502">MPPIVRARVIESVAYLLGWERLPVTDGRGWGARIAWVEQTADGAWQVRGGVVPANAVKPVNGEDYAQVPRDPRPSDPTDPRDPKSKRHERDKEFLAELRRAQDPWGLHERRMKKADGPF</sequence>
<reference evidence="2" key="1">
    <citation type="submission" date="2021-03" db="EMBL/GenBank/DDBJ databases">
        <authorList>
            <person name="Kanchanasin P."/>
            <person name="Saeng-In P."/>
            <person name="Phongsopitanun W."/>
            <person name="Yuki M."/>
            <person name="Kudo T."/>
            <person name="Ohkuma M."/>
            <person name="Tanasupawat S."/>
        </authorList>
    </citation>
    <scope>NUCLEOTIDE SEQUENCE</scope>
    <source>
        <strain evidence="2">GKU 128</strain>
    </source>
</reference>
<dbReference type="AlphaFoldDB" id="A0A939T6D5"/>
<accession>A0A939T6D5</accession>
<protein>
    <submittedName>
        <fullName evidence="2">Uncharacterized protein</fullName>
    </submittedName>
</protein>
<evidence type="ECO:0000313" key="2">
    <source>
        <dbReference type="EMBL" id="MBO2454806.1"/>
    </source>
</evidence>
<feature type="region of interest" description="Disordered" evidence="1">
    <location>
        <begin position="56"/>
        <end position="119"/>
    </location>
</feature>
<name>A0A939T6D5_9ACTN</name>
<dbReference type="Proteomes" id="UP000669179">
    <property type="component" value="Unassembled WGS sequence"/>
</dbReference>
<evidence type="ECO:0000313" key="3">
    <source>
        <dbReference type="Proteomes" id="UP000669179"/>
    </source>
</evidence>
<feature type="compositionally biased region" description="Basic and acidic residues" evidence="1">
    <location>
        <begin position="70"/>
        <end position="119"/>
    </location>
</feature>
<gene>
    <name evidence="2" type="ORF">J4573_47500</name>
</gene>